<dbReference type="Proteomes" id="UP000509761">
    <property type="component" value="Chromosome"/>
</dbReference>
<accession>A0AAP9NRU9</accession>
<sequence length="207" mass="23967">MKELGWKPGNPFMPDLKTANDAREYLKAGGIGVIEARIERAFSARFGDLKQKILRLTDIEPDDVFVKDVLLTSILVDTRTLFLESDRQKRNSTLQNVYRARRMEERAKSVDEVFDEKVLDGKTLREIIKSWVDKRVVHMDFLWDDDEVIHIKRIEWFIFGGGMNNLLFVLLKLIAEYEEVVARFGENAQDQLHLVLSEMTGGVQEGH</sequence>
<dbReference type="EMBL" id="CP054580">
    <property type="protein sequence ID" value="QKS27283.1"/>
    <property type="molecule type" value="Genomic_DNA"/>
</dbReference>
<protein>
    <submittedName>
        <fullName evidence="1">Uncharacterized protein</fullName>
    </submittedName>
</protein>
<proteinExistence type="predicted"/>
<reference evidence="1 2" key="1">
    <citation type="submission" date="2019-12" db="EMBL/GenBank/DDBJ databases">
        <title>Genome sequencing and assembly of endphytes of Porphyra tenera.</title>
        <authorList>
            <person name="Park J.M."/>
            <person name="Shin R."/>
            <person name="Jo S.H."/>
        </authorList>
    </citation>
    <scope>NUCLEOTIDE SEQUENCE [LARGE SCALE GENOMIC DNA]</scope>
    <source>
        <strain evidence="1 2">GPM3</strain>
    </source>
</reference>
<gene>
    <name evidence="1" type="ORF">FX987_05104</name>
</gene>
<dbReference type="RefSeq" id="WP_022519769.1">
    <property type="nucleotide sequence ID" value="NZ_CP054580.1"/>
</dbReference>
<evidence type="ECO:0000313" key="1">
    <source>
        <dbReference type="EMBL" id="QKS27283.1"/>
    </source>
</evidence>
<name>A0AAP9NRU9_9GAMM</name>
<organism evidence="1 2">
    <name type="scientific">Vreelandella titanicae</name>
    <dbReference type="NCBI Taxonomy" id="664683"/>
    <lineage>
        <taxon>Bacteria</taxon>
        <taxon>Pseudomonadati</taxon>
        <taxon>Pseudomonadota</taxon>
        <taxon>Gammaproteobacteria</taxon>
        <taxon>Oceanospirillales</taxon>
        <taxon>Halomonadaceae</taxon>
        <taxon>Vreelandella</taxon>
    </lineage>
</organism>
<evidence type="ECO:0000313" key="2">
    <source>
        <dbReference type="Proteomes" id="UP000509761"/>
    </source>
</evidence>
<dbReference type="AlphaFoldDB" id="A0AAP9NRU9"/>
<keyword evidence="2" id="KW-1185">Reference proteome</keyword>